<keyword evidence="1 4" id="KW-0328">Glycosyltransferase</keyword>
<dbReference type="EMBL" id="JAYFUM010000029">
    <property type="protein sequence ID" value="MEA5141581.1"/>
    <property type="molecule type" value="Genomic_DNA"/>
</dbReference>
<gene>
    <name evidence="4" type="ORF">VB248_20675</name>
</gene>
<dbReference type="PANTHER" id="PTHR12526">
    <property type="entry name" value="GLYCOSYLTRANSFERASE"/>
    <property type="match status" value="1"/>
</dbReference>
<name>A0ABU5QFF7_9BACT</name>
<organism evidence="4 5">
    <name type="scientific">Arcicella rigui</name>
    <dbReference type="NCBI Taxonomy" id="797020"/>
    <lineage>
        <taxon>Bacteria</taxon>
        <taxon>Pseudomonadati</taxon>
        <taxon>Bacteroidota</taxon>
        <taxon>Cytophagia</taxon>
        <taxon>Cytophagales</taxon>
        <taxon>Flectobacillaceae</taxon>
        <taxon>Arcicella</taxon>
    </lineage>
</organism>
<keyword evidence="5" id="KW-1185">Reference proteome</keyword>
<reference evidence="4 5" key="1">
    <citation type="submission" date="2023-12" db="EMBL/GenBank/DDBJ databases">
        <title>Novel species of the genus Arcicella isolated from rivers.</title>
        <authorList>
            <person name="Lu H."/>
        </authorList>
    </citation>
    <scope>NUCLEOTIDE SEQUENCE [LARGE SCALE GENOMIC DNA]</scope>
    <source>
        <strain evidence="4 5">KCTC 23307</strain>
    </source>
</reference>
<dbReference type="RefSeq" id="WP_323298737.1">
    <property type="nucleotide sequence ID" value="NZ_JAYFUM010000029.1"/>
</dbReference>
<dbReference type="InterPro" id="IPR001296">
    <property type="entry name" value="Glyco_trans_1"/>
</dbReference>
<evidence type="ECO:0000259" key="3">
    <source>
        <dbReference type="Pfam" id="PF00534"/>
    </source>
</evidence>
<evidence type="ECO:0000256" key="1">
    <source>
        <dbReference type="ARBA" id="ARBA00022676"/>
    </source>
</evidence>
<dbReference type="SUPFAM" id="SSF53756">
    <property type="entry name" value="UDP-Glycosyltransferase/glycogen phosphorylase"/>
    <property type="match status" value="1"/>
</dbReference>
<accession>A0ABU5QFF7</accession>
<dbReference type="EC" id="2.4.-.-" evidence="4"/>
<protein>
    <submittedName>
        <fullName evidence="4">Glycosyltransferase</fullName>
        <ecNumber evidence="4">2.4.-.-</ecNumber>
    </submittedName>
</protein>
<dbReference type="Proteomes" id="UP001302949">
    <property type="component" value="Unassembled WGS sequence"/>
</dbReference>
<evidence type="ECO:0000256" key="2">
    <source>
        <dbReference type="ARBA" id="ARBA00022679"/>
    </source>
</evidence>
<sequence>MFWHKSSQTRPKVLHIATGNYSPRVIQKEVSSLAATYDVYVLQAVGLNDREEKAQIYPLSYYPQIWKRVLFNYPIILYYFFKIRPQIVHLHLWELVPFGCFCKLFNTKIILDVYENMHKKIASKEQYNQRLYKLLFQFFDKIARKYFFLIFAENTYLTSYPNLSKQHTVLLNYPRIEQFSTIQFRPNLQKPTIFYVGQISEERAFDTILKAICILKNQFSNIQLNLFGYFNNDGFAQVFQSWISENHLSENVHYFGMKAFEETAEISKDAFVGLALLKDFGDYRDSYPTKMFEYMATALPVITADFPHCLSVIQQAKCGFGINSEDENALVKKILWLLNHPKEAQAMGEAGKKSVEKYYNWRSEEKKLLDFYQSILNA</sequence>
<evidence type="ECO:0000313" key="5">
    <source>
        <dbReference type="Proteomes" id="UP001302949"/>
    </source>
</evidence>
<dbReference type="Gene3D" id="3.40.50.2000">
    <property type="entry name" value="Glycogen Phosphorylase B"/>
    <property type="match status" value="2"/>
</dbReference>
<feature type="domain" description="Glycosyl transferase family 1" evidence="3">
    <location>
        <begin position="185"/>
        <end position="353"/>
    </location>
</feature>
<dbReference type="PANTHER" id="PTHR12526:SF629">
    <property type="entry name" value="TEICHURONIC ACID BIOSYNTHESIS GLYCOSYLTRANSFERASE TUAH-RELATED"/>
    <property type="match status" value="1"/>
</dbReference>
<evidence type="ECO:0000313" key="4">
    <source>
        <dbReference type="EMBL" id="MEA5141581.1"/>
    </source>
</evidence>
<dbReference type="Pfam" id="PF00534">
    <property type="entry name" value="Glycos_transf_1"/>
    <property type="match status" value="1"/>
</dbReference>
<keyword evidence="2 4" id="KW-0808">Transferase</keyword>
<proteinExistence type="predicted"/>
<comment type="caution">
    <text evidence="4">The sequence shown here is derived from an EMBL/GenBank/DDBJ whole genome shotgun (WGS) entry which is preliminary data.</text>
</comment>
<dbReference type="GO" id="GO:0016757">
    <property type="term" value="F:glycosyltransferase activity"/>
    <property type="evidence" value="ECO:0007669"/>
    <property type="project" value="UniProtKB-KW"/>
</dbReference>